<keyword evidence="3 5" id="KW-1133">Transmembrane helix</keyword>
<keyword evidence="2 5" id="KW-0812">Transmembrane</keyword>
<proteinExistence type="predicted"/>
<organism evidence="6 7">
    <name type="scientific">Reichenbachiella carrageenanivorans</name>
    <dbReference type="NCBI Taxonomy" id="2979869"/>
    <lineage>
        <taxon>Bacteria</taxon>
        <taxon>Pseudomonadati</taxon>
        <taxon>Bacteroidota</taxon>
        <taxon>Cytophagia</taxon>
        <taxon>Cytophagales</taxon>
        <taxon>Reichenbachiellaceae</taxon>
        <taxon>Reichenbachiella</taxon>
    </lineage>
</organism>
<evidence type="ECO:0000256" key="5">
    <source>
        <dbReference type="SAM" id="Phobius"/>
    </source>
</evidence>
<evidence type="ECO:0000313" key="7">
    <source>
        <dbReference type="Proteomes" id="UP001062165"/>
    </source>
</evidence>
<comment type="subcellular location">
    <subcellularLocation>
        <location evidence="1">Membrane</location>
        <topology evidence="1">Multi-pass membrane protein</topology>
    </subcellularLocation>
</comment>
<dbReference type="Proteomes" id="UP001062165">
    <property type="component" value="Chromosome"/>
</dbReference>
<evidence type="ECO:0000256" key="2">
    <source>
        <dbReference type="ARBA" id="ARBA00022692"/>
    </source>
</evidence>
<gene>
    <name evidence="6" type="ORF">N7E81_10440</name>
</gene>
<reference evidence="6" key="1">
    <citation type="submission" date="2022-10" db="EMBL/GenBank/DDBJ databases">
        <title>Comparative genomics and taxonomic characterization of three novel marine species of genus Reichenbachiella exhibiting antioxidant and polysaccharide degradation activities.</title>
        <authorList>
            <person name="Muhammad N."/>
            <person name="Lee Y.-J."/>
            <person name="Ko J."/>
            <person name="Kim S.-G."/>
        </authorList>
    </citation>
    <scope>NUCLEOTIDE SEQUENCE</scope>
    <source>
        <strain evidence="6">Wsw4-B4</strain>
    </source>
</reference>
<keyword evidence="7" id="KW-1185">Reference proteome</keyword>
<name>A0ABY6CY60_9BACT</name>
<dbReference type="EMBL" id="CP106735">
    <property type="protein sequence ID" value="UXX77788.1"/>
    <property type="molecule type" value="Genomic_DNA"/>
</dbReference>
<sequence length="125" mass="13810">MNVILWIVQGLLALMFLMAGAMKLSKPKKELREKLGDWVDQYSDISIKLIGLAELLGAIGLILPMAMGFFPILTPLAAIGLAMTMVGAMKVHYQRKEKSKVITNIVLMLLALFVVIGRLYLVPII</sequence>
<feature type="transmembrane region" description="Helical" evidence="5">
    <location>
        <begin position="6"/>
        <end position="24"/>
    </location>
</feature>
<accession>A0ABY6CY60</accession>
<evidence type="ECO:0000256" key="1">
    <source>
        <dbReference type="ARBA" id="ARBA00004141"/>
    </source>
</evidence>
<evidence type="ECO:0000313" key="6">
    <source>
        <dbReference type="EMBL" id="UXX77788.1"/>
    </source>
</evidence>
<keyword evidence="4 5" id="KW-0472">Membrane</keyword>
<feature type="transmembrane region" description="Helical" evidence="5">
    <location>
        <begin position="69"/>
        <end position="89"/>
    </location>
</feature>
<dbReference type="InterPro" id="IPR032808">
    <property type="entry name" value="DoxX"/>
</dbReference>
<evidence type="ECO:0000256" key="3">
    <source>
        <dbReference type="ARBA" id="ARBA00022989"/>
    </source>
</evidence>
<protein>
    <submittedName>
        <fullName evidence="6">DoxX family protein</fullName>
    </submittedName>
</protein>
<dbReference type="Pfam" id="PF13564">
    <property type="entry name" value="DoxX_2"/>
    <property type="match status" value="1"/>
</dbReference>
<feature type="transmembrane region" description="Helical" evidence="5">
    <location>
        <begin position="101"/>
        <end position="121"/>
    </location>
</feature>
<dbReference type="RefSeq" id="WP_263049535.1">
    <property type="nucleotide sequence ID" value="NZ_CP106735.1"/>
</dbReference>
<evidence type="ECO:0000256" key="4">
    <source>
        <dbReference type="ARBA" id="ARBA00023136"/>
    </source>
</evidence>